<proteinExistence type="predicted"/>
<evidence type="ECO:0000313" key="2">
    <source>
        <dbReference type="EMBL" id="OXA41560.1"/>
    </source>
</evidence>
<gene>
    <name evidence="2" type="ORF">Fcan01_23698</name>
</gene>
<organism evidence="2 3">
    <name type="scientific">Folsomia candida</name>
    <name type="common">Springtail</name>
    <dbReference type="NCBI Taxonomy" id="158441"/>
    <lineage>
        <taxon>Eukaryota</taxon>
        <taxon>Metazoa</taxon>
        <taxon>Ecdysozoa</taxon>
        <taxon>Arthropoda</taxon>
        <taxon>Hexapoda</taxon>
        <taxon>Collembola</taxon>
        <taxon>Entomobryomorpha</taxon>
        <taxon>Isotomoidea</taxon>
        <taxon>Isotomidae</taxon>
        <taxon>Proisotominae</taxon>
        <taxon>Folsomia</taxon>
    </lineage>
</organism>
<sequence>MSLKLHLLIKLLAILFTTATANFHEIKTPIHRCLRLDGACILKSWWGLGLTNSSLNPTEIICDGVNLPQLITRRLEHLPIVDNEDIQGNVALAAITRSRYVKQCEVTLLGRMSPAEIRSTMRQIYFRKRGRNYDFYQPGGSIYDAWLFSFSSQVVIGSIPESKIPNDYQVYWMVFHNNCGIKKFQPLQTIVGHEIRLHDFYVLPTCRKNGTILSPLFDRNCETICRSDSRLAMSNCKTQVCIFTYFMIMNTVNKMLIEKNGIENHLMVHMEFQGKGNMLPDTKILSFVQPNYGAIVLPAVVTHTFYCIRLIHFFPPDFNILLEPFQPPV</sequence>
<accession>A0A226D8U9</accession>
<evidence type="ECO:0000256" key="1">
    <source>
        <dbReference type="SAM" id="SignalP"/>
    </source>
</evidence>
<name>A0A226D8U9_FOLCA</name>
<keyword evidence="3" id="KW-1185">Reference proteome</keyword>
<evidence type="ECO:0000313" key="3">
    <source>
        <dbReference type="Proteomes" id="UP000198287"/>
    </source>
</evidence>
<keyword evidence="1" id="KW-0732">Signal</keyword>
<dbReference type="EMBL" id="LNIX01000029">
    <property type="protein sequence ID" value="OXA41560.1"/>
    <property type="molecule type" value="Genomic_DNA"/>
</dbReference>
<reference evidence="2 3" key="1">
    <citation type="submission" date="2015-12" db="EMBL/GenBank/DDBJ databases">
        <title>The genome of Folsomia candida.</title>
        <authorList>
            <person name="Faddeeva A."/>
            <person name="Derks M.F."/>
            <person name="Anvar Y."/>
            <person name="Smit S."/>
            <person name="Van Straalen N."/>
            <person name="Roelofs D."/>
        </authorList>
    </citation>
    <scope>NUCLEOTIDE SEQUENCE [LARGE SCALE GENOMIC DNA]</scope>
    <source>
        <strain evidence="2 3">VU population</strain>
        <tissue evidence="2">Whole body</tissue>
    </source>
</reference>
<protein>
    <submittedName>
        <fullName evidence="2">Uncharacterized protein</fullName>
    </submittedName>
</protein>
<feature type="signal peptide" evidence="1">
    <location>
        <begin position="1"/>
        <end position="21"/>
    </location>
</feature>
<comment type="caution">
    <text evidence="2">The sequence shown here is derived from an EMBL/GenBank/DDBJ whole genome shotgun (WGS) entry which is preliminary data.</text>
</comment>
<dbReference type="Proteomes" id="UP000198287">
    <property type="component" value="Unassembled WGS sequence"/>
</dbReference>
<dbReference type="AlphaFoldDB" id="A0A226D8U9"/>
<feature type="chain" id="PRO_5012827391" evidence="1">
    <location>
        <begin position="22"/>
        <end position="329"/>
    </location>
</feature>